<dbReference type="PANTHER" id="PTHR48021:SF1">
    <property type="entry name" value="GH07001P-RELATED"/>
    <property type="match status" value="1"/>
</dbReference>
<evidence type="ECO:0000256" key="4">
    <source>
        <dbReference type="ARBA" id="ARBA00023136"/>
    </source>
</evidence>
<protein>
    <submittedName>
        <fullName evidence="7">Uncharacterized protein</fullName>
    </submittedName>
</protein>
<dbReference type="InterPro" id="IPR036259">
    <property type="entry name" value="MFS_trans_sf"/>
</dbReference>
<dbReference type="InterPro" id="IPR050549">
    <property type="entry name" value="MFS_Trehalose_Transporter"/>
</dbReference>
<dbReference type="OrthoDB" id="445936at2759"/>
<dbReference type="GO" id="GO:0022857">
    <property type="term" value="F:transmembrane transporter activity"/>
    <property type="evidence" value="ECO:0007669"/>
    <property type="project" value="InterPro"/>
</dbReference>
<feature type="transmembrane region" description="Helical" evidence="6">
    <location>
        <begin position="45"/>
        <end position="65"/>
    </location>
</feature>
<dbReference type="Proteomes" id="UP000639338">
    <property type="component" value="Unassembled WGS sequence"/>
</dbReference>
<keyword evidence="4 6" id="KW-0472">Membrane</keyword>
<evidence type="ECO:0000256" key="6">
    <source>
        <dbReference type="SAM" id="Phobius"/>
    </source>
</evidence>
<feature type="transmembrane region" description="Helical" evidence="6">
    <location>
        <begin position="228"/>
        <end position="251"/>
    </location>
</feature>
<dbReference type="PANTHER" id="PTHR48021">
    <property type="match status" value="1"/>
</dbReference>
<feature type="transmembrane region" description="Helical" evidence="6">
    <location>
        <begin position="258"/>
        <end position="276"/>
    </location>
</feature>
<dbReference type="GO" id="GO:0016020">
    <property type="term" value="C:membrane"/>
    <property type="evidence" value="ECO:0007669"/>
    <property type="project" value="UniProtKB-SubCell"/>
</dbReference>
<dbReference type="EMBL" id="JACMRX010000002">
    <property type="protein sequence ID" value="KAF7995710.1"/>
    <property type="molecule type" value="Genomic_DNA"/>
</dbReference>
<evidence type="ECO:0000256" key="2">
    <source>
        <dbReference type="ARBA" id="ARBA00022692"/>
    </source>
</evidence>
<gene>
    <name evidence="7" type="ORF">HCN44_006817</name>
</gene>
<evidence type="ECO:0000256" key="1">
    <source>
        <dbReference type="ARBA" id="ARBA00004141"/>
    </source>
</evidence>
<name>A0A834Y0U4_APHGI</name>
<evidence type="ECO:0000313" key="8">
    <source>
        <dbReference type="Proteomes" id="UP000639338"/>
    </source>
</evidence>
<evidence type="ECO:0000256" key="5">
    <source>
        <dbReference type="ARBA" id="ARBA00023180"/>
    </source>
</evidence>
<proteinExistence type="predicted"/>
<dbReference type="PRINTS" id="PR00171">
    <property type="entry name" value="SUGRTRNSPORT"/>
</dbReference>
<feature type="transmembrane region" description="Helical" evidence="6">
    <location>
        <begin position="288"/>
        <end position="312"/>
    </location>
</feature>
<sequence>MTGLTEKIEKKGPDQTFILNHAVHVEAQKPAESLKDDGNDILSDFGLSSFFMFDVSMMCISYTHLIHDVPTNVPMLYTGRFISGIGTGMANALYLYVTETAAPHQRAWLASSGPILVSLGVLVKFLPESLAWLARHGHSNEAKKSLLWLRGPGISYENEYKELCGDASIERRKKNSKIKLKTALLLPNVWKPFLILIIFFGLQQLSGIYIILFYAVNVLKEFGADIDGYIGSIAIGLVRLVASIINAFLAGHFGRRPLACTSAIGMTISSILVLLMKYNNYFLFIPKTLPIICIGCHVAFSMIRFLTLPWVLSSELYLLRFRGSLGRLTTGYFFLLTYTMCEYSN</sequence>
<keyword evidence="5" id="KW-0325">Glycoprotein</keyword>
<dbReference type="Gene3D" id="1.20.1250.20">
    <property type="entry name" value="MFS general substrate transporter like domains"/>
    <property type="match status" value="1"/>
</dbReference>
<keyword evidence="8" id="KW-1185">Reference proteome</keyword>
<evidence type="ECO:0000256" key="3">
    <source>
        <dbReference type="ARBA" id="ARBA00022989"/>
    </source>
</evidence>
<dbReference type="InterPro" id="IPR005828">
    <property type="entry name" value="MFS_sugar_transport-like"/>
</dbReference>
<keyword evidence="2 6" id="KW-0812">Transmembrane</keyword>
<evidence type="ECO:0000313" key="7">
    <source>
        <dbReference type="EMBL" id="KAF7995710.1"/>
    </source>
</evidence>
<dbReference type="Pfam" id="PF00083">
    <property type="entry name" value="Sugar_tr"/>
    <property type="match status" value="1"/>
</dbReference>
<reference evidence="7 8" key="1">
    <citation type="submission" date="2020-08" db="EMBL/GenBank/DDBJ databases">
        <title>Aphidius gifuensis genome sequencing and assembly.</title>
        <authorList>
            <person name="Du Z."/>
        </authorList>
    </citation>
    <scope>NUCLEOTIDE SEQUENCE [LARGE SCALE GENOMIC DNA]</scope>
    <source>
        <strain evidence="7">YNYX2018</strain>
        <tissue evidence="7">Adults</tissue>
    </source>
</reference>
<dbReference type="SUPFAM" id="SSF103473">
    <property type="entry name" value="MFS general substrate transporter"/>
    <property type="match status" value="1"/>
</dbReference>
<comment type="subcellular location">
    <subcellularLocation>
        <location evidence="1">Membrane</location>
        <topology evidence="1">Multi-pass membrane protein</topology>
    </subcellularLocation>
</comment>
<organism evidence="7 8">
    <name type="scientific">Aphidius gifuensis</name>
    <name type="common">Parasitoid wasp</name>
    <dbReference type="NCBI Taxonomy" id="684658"/>
    <lineage>
        <taxon>Eukaryota</taxon>
        <taxon>Metazoa</taxon>
        <taxon>Ecdysozoa</taxon>
        <taxon>Arthropoda</taxon>
        <taxon>Hexapoda</taxon>
        <taxon>Insecta</taxon>
        <taxon>Pterygota</taxon>
        <taxon>Neoptera</taxon>
        <taxon>Endopterygota</taxon>
        <taxon>Hymenoptera</taxon>
        <taxon>Apocrita</taxon>
        <taxon>Ichneumonoidea</taxon>
        <taxon>Braconidae</taxon>
        <taxon>Aphidiinae</taxon>
        <taxon>Aphidius</taxon>
    </lineage>
</organism>
<accession>A0A834Y0U4</accession>
<comment type="caution">
    <text evidence="7">The sequence shown here is derived from an EMBL/GenBank/DDBJ whole genome shotgun (WGS) entry which is preliminary data.</text>
</comment>
<keyword evidence="3 6" id="KW-1133">Transmembrane helix</keyword>
<dbReference type="InterPro" id="IPR003663">
    <property type="entry name" value="Sugar/inositol_transpt"/>
</dbReference>
<feature type="transmembrane region" description="Helical" evidence="6">
    <location>
        <begin position="77"/>
        <end position="96"/>
    </location>
</feature>
<feature type="transmembrane region" description="Helical" evidence="6">
    <location>
        <begin position="193"/>
        <end position="216"/>
    </location>
</feature>
<dbReference type="AlphaFoldDB" id="A0A834Y0U4"/>